<name>A0A0N4XN85_NIPBR</name>
<dbReference type="AlphaFoldDB" id="A0A0N4XN85"/>
<dbReference type="WBParaSite" id="NBR_0000398701-mRNA-1">
    <property type="protein sequence ID" value="NBR_0000398701-mRNA-1"/>
    <property type="gene ID" value="NBR_0000398701"/>
</dbReference>
<evidence type="ECO:0000313" key="2">
    <source>
        <dbReference type="Proteomes" id="UP000271162"/>
    </source>
</evidence>
<evidence type="ECO:0000313" key="3">
    <source>
        <dbReference type="WBParaSite" id="NBR_0000398701-mRNA-1"/>
    </source>
</evidence>
<reference evidence="1 2" key="2">
    <citation type="submission" date="2018-11" db="EMBL/GenBank/DDBJ databases">
        <authorList>
            <consortium name="Pathogen Informatics"/>
        </authorList>
    </citation>
    <scope>NUCLEOTIDE SEQUENCE [LARGE SCALE GENOMIC DNA]</scope>
</reference>
<dbReference type="EMBL" id="UYSL01006736">
    <property type="protein sequence ID" value="VDL67576.1"/>
    <property type="molecule type" value="Genomic_DNA"/>
</dbReference>
<accession>A0A0N4XN85</accession>
<gene>
    <name evidence="1" type="ORF">NBR_LOCUS3987</name>
</gene>
<protein>
    <submittedName>
        <fullName evidence="3">Rad51 domain-containing protein</fullName>
    </submittedName>
</protein>
<organism evidence="3">
    <name type="scientific">Nippostrongylus brasiliensis</name>
    <name type="common">Rat hookworm</name>
    <dbReference type="NCBI Taxonomy" id="27835"/>
    <lineage>
        <taxon>Eukaryota</taxon>
        <taxon>Metazoa</taxon>
        <taxon>Ecdysozoa</taxon>
        <taxon>Nematoda</taxon>
        <taxon>Chromadorea</taxon>
        <taxon>Rhabditida</taxon>
        <taxon>Rhabditina</taxon>
        <taxon>Rhabditomorpha</taxon>
        <taxon>Strongyloidea</taxon>
        <taxon>Heligmosomidae</taxon>
        <taxon>Nippostrongylus</taxon>
    </lineage>
</organism>
<proteinExistence type="predicted"/>
<sequence length="87" mass="9477">MSFISGGRIGKGVRDTLHEEWAQAVSSVGIAPRTKSQILCIATNDTMDFDDVDVPAQEDAGDVRYNGNGGDDSMREHIVRQYFGGED</sequence>
<keyword evidence="2" id="KW-1185">Reference proteome</keyword>
<dbReference type="Proteomes" id="UP000271162">
    <property type="component" value="Unassembled WGS sequence"/>
</dbReference>
<evidence type="ECO:0000313" key="1">
    <source>
        <dbReference type="EMBL" id="VDL67576.1"/>
    </source>
</evidence>
<reference evidence="3" key="1">
    <citation type="submission" date="2017-02" db="UniProtKB">
        <authorList>
            <consortium name="WormBaseParasite"/>
        </authorList>
    </citation>
    <scope>IDENTIFICATION</scope>
</reference>